<evidence type="ECO:0000313" key="4">
    <source>
        <dbReference type="Proteomes" id="UP001189429"/>
    </source>
</evidence>
<feature type="region of interest" description="Disordered" evidence="2">
    <location>
        <begin position="129"/>
        <end position="153"/>
    </location>
</feature>
<gene>
    <name evidence="3" type="ORF">PCOR1329_LOCUS34869</name>
</gene>
<evidence type="ECO:0000313" key="3">
    <source>
        <dbReference type="EMBL" id="CAK0839097.1"/>
    </source>
</evidence>
<dbReference type="Proteomes" id="UP001189429">
    <property type="component" value="Unassembled WGS sequence"/>
</dbReference>
<organism evidence="3 4">
    <name type="scientific">Prorocentrum cordatum</name>
    <dbReference type="NCBI Taxonomy" id="2364126"/>
    <lineage>
        <taxon>Eukaryota</taxon>
        <taxon>Sar</taxon>
        <taxon>Alveolata</taxon>
        <taxon>Dinophyceae</taxon>
        <taxon>Prorocentrales</taxon>
        <taxon>Prorocentraceae</taxon>
        <taxon>Prorocentrum</taxon>
    </lineage>
</organism>
<evidence type="ECO:0000256" key="2">
    <source>
        <dbReference type="SAM" id="MobiDB-lite"/>
    </source>
</evidence>
<accession>A0ABN9T2S8</accession>
<comment type="caution">
    <text evidence="3">The sequence shown here is derived from an EMBL/GenBank/DDBJ whole genome shotgun (WGS) entry which is preliminary data.</text>
</comment>
<keyword evidence="1" id="KW-0175">Coiled coil</keyword>
<feature type="coiled-coil region" evidence="1">
    <location>
        <begin position="5"/>
        <end position="35"/>
    </location>
</feature>
<dbReference type="EMBL" id="CAUYUJ010014270">
    <property type="protein sequence ID" value="CAK0839097.1"/>
    <property type="molecule type" value="Genomic_DNA"/>
</dbReference>
<evidence type="ECO:0000256" key="1">
    <source>
        <dbReference type="SAM" id="Coils"/>
    </source>
</evidence>
<sequence>MSARSAQLKEEVAALEKELADIAASQAEMDKIRAAENEQYLSNKADMEQGIKGVRLALKVLTEYYAKDDKAHSAAEGAGGGIIGLLEVVESDFQKGLSDMTGAEESAKAEYDQITKDNEIATTTKSQDVKYKTKESKDLDKSTAEAESDRSSVKTELAAVEKYLAKLHEECDETAPTYAELVAARSAEIAGLKQALTILEGEAALLQSLSRHRLVGSVRRHLS</sequence>
<name>A0ABN9T2S8_9DINO</name>
<proteinExistence type="predicted"/>
<protein>
    <submittedName>
        <fullName evidence="3">Uncharacterized protein</fullName>
    </submittedName>
</protein>
<keyword evidence="4" id="KW-1185">Reference proteome</keyword>
<reference evidence="3" key="1">
    <citation type="submission" date="2023-10" db="EMBL/GenBank/DDBJ databases">
        <authorList>
            <person name="Chen Y."/>
            <person name="Shah S."/>
            <person name="Dougan E. K."/>
            <person name="Thang M."/>
            <person name="Chan C."/>
        </authorList>
    </citation>
    <scope>NUCLEOTIDE SEQUENCE [LARGE SCALE GENOMIC DNA]</scope>
</reference>